<feature type="region of interest" description="Disordered" evidence="1">
    <location>
        <begin position="1"/>
        <end position="21"/>
    </location>
</feature>
<protein>
    <submittedName>
        <fullName evidence="2">Uncharacterized protein</fullName>
    </submittedName>
</protein>
<dbReference type="RefSeq" id="WP_091583955.1">
    <property type="nucleotide sequence ID" value="NZ_FMXM01000019.1"/>
</dbReference>
<dbReference type="Proteomes" id="UP000198588">
    <property type="component" value="Unassembled WGS sequence"/>
</dbReference>
<feature type="compositionally biased region" description="Basic and acidic residues" evidence="1">
    <location>
        <begin position="1"/>
        <end position="10"/>
    </location>
</feature>
<proteinExistence type="predicted"/>
<dbReference type="STRING" id="1165689.SAMN02927914_05068"/>
<reference evidence="2 3" key="1">
    <citation type="submission" date="2016-10" db="EMBL/GenBank/DDBJ databases">
        <authorList>
            <person name="de Groot N.N."/>
        </authorList>
    </citation>
    <scope>NUCLEOTIDE SEQUENCE [LARGE SCALE GENOMIC DNA]</scope>
    <source>
        <strain evidence="2 3">CGMCC 1.12097</strain>
    </source>
</reference>
<sequence length="158" mass="17782">MSSDRDRRGAPEPMSSQADGVTGDLVKLMPRDLVFVMRFMGESQHRLQSHFQDFIRAELAAGGVTTQTHPMIHLFIENHAILLRDFVFSGVSLTRQFRVDEIERLTGDTTSMIRVDIWDQLKSHIETAEKQFRSQAGTLPKLLSAFEKPPGPMAGGEK</sequence>
<name>A0A1G5ZGC1_9HYPH</name>
<dbReference type="OrthoDB" id="8226983at2"/>
<evidence type="ECO:0000313" key="2">
    <source>
        <dbReference type="EMBL" id="SDA93931.1"/>
    </source>
</evidence>
<gene>
    <name evidence="2" type="ORF">SAMN02927914_05068</name>
</gene>
<dbReference type="EMBL" id="FMXM01000019">
    <property type="protein sequence ID" value="SDA93931.1"/>
    <property type="molecule type" value="Genomic_DNA"/>
</dbReference>
<accession>A0A1G5ZGC1</accession>
<evidence type="ECO:0000313" key="3">
    <source>
        <dbReference type="Proteomes" id="UP000198588"/>
    </source>
</evidence>
<organism evidence="2 3">
    <name type="scientific">Mesorhizobium qingshengii</name>
    <dbReference type="NCBI Taxonomy" id="1165689"/>
    <lineage>
        <taxon>Bacteria</taxon>
        <taxon>Pseudomonadati</taxon>
        <taxon>Pseudomonadota</taxon>
        <taxon>Alphaproteobacteria</taxon>
        <taxon>Hyphomicrobiales</taxon>
        <taxon>Phyllobacteriaceae</taxon>
        <taxon>Mesorhizobium</taxon>
    </lineage>
</organism>
<dbReference type="AlphaFoldDB" id="A0A1G5ZGC1"/>
<evidence type="ECO:0000256" key="1">
    <source>
        <dbReference type="SAM" id="MobiDB-lite"/>
    </source>
</evidence>